<dbReference type="InterPro" id="IPR016192">
    <property type="entry name" value="APOBEC/CMP_deaminase_Zn-bd"/>
</dbReference>
<dbReference type="EMBL" id="GL433842">
    <property type="protein sequence ID" value="EFN56292.1"/>
    <property type="molecule type" value="Genomic_DNA"/>
</dbReference>
<sequence>MSDSIEWTPDDLRFMRAALQQAANALGENEVPVGCVVVRDGAVVAAGSNKTNETRNGTRHAEFVAVDALLQQAGGDAAAARFPECHLYVTCEPCIMCAGALSLLRFASVTYGCPNDKFGGNGSILSVHATACGSCSGGGGGGAVEAQQQGREEQQQQGHQQQEEEQQREQMGQQQQAGSRDASDARSSACLPLGAMRQPGSTYPSWGGLLAAEAVGLLQRFYAAGNPNAPVPHRPVQERPVAPAETMQLG</sequence>
<keyword evidence="2" id="KW-0378">Hydrolase</keyword>
<evidence type="ECO:0000259" key="5">
    <source>
        <dbReference type="PROSITE" id="PS51747"/>
    </source>
</evidence>
<evidence type="ECO:0000256" key="4">
    <source>
        <dbReference type="SAM" id="MobiDB-lite"/>
    </source>
</evidence>
<accession>E1ZCS6</accession>
<feature type="region of interest" description="Disordered" evidence="4">
    <location>
        <begin position="225"/>
        <end position="250"/>
    </location>
</feature>
<name>E1ZCS6_CHLVA</name>
<proteinExistence type="predicted"/>
<dbReference type="InParanoid" id="E1ZCS6"/>
<gene>
    <name evidence="6" type="ORF">CHLNCDRAFT_144679</name>
</gene>
<dbReference type="OMA" id="ASHEEDC"/>
<dbReference type="InterPro" id="IPR016193">
    <property type="entry name" value="Cytidine_deaminase-like"/>
</dbReference>
<dbReference type="GO" id="GO:0008270">
    <property type="term" value="F:zinc ion binding"/>
    <property type="evidence" value="ECO:0007669"/>
    <property type="project" value="InterPro"/>
</dbReference>
<feature type="compositionally biased region" description="Low complexity" evidence="4">
    <location>
        <begin position="169"/>
        <end position="187"/>
    </location>
</feature>
<evidence type="ECO:0000256" key="2">
    <source>
        <dbReference type="ARBA" id="ARBA00022801"/>
    </source>
</evidence>
<dbReference type="Gene3D" id="3.40.140.10">
    <property type="entry name" value="Cytidine Deaminase, domain 2"/>
    <property type="match status" value="1"/>
</dbReference>
<evidence type="ECO:0000256" key="3">
    <source>
        <dbReference type="ARBA" id="ARBA00022833"/>
    </source>
</evidence>
<dbReference type="FunCoup" id="E1ZCS6">
    <property type="interactions" value="1186"/>
</dbReference>
<dbReference type="KEGG" id="cvr:CHLNCDRAFT_144679"/>
<organism evidence="7">
    <name type="scientific">Chlorella variabilis</name>
    <name type="common">Green alga</name>
    <dbReference type="NCBI Taxonomy" id="554065"/>
    <lineage>
        <taxon>Eukaryota</taxon>
        <taxon>Viridiplantae</taxon>
        <taxon>Chlorophyta</taxon>
        <taxon>core chlorophytes</taxon>
        <taxon>Trebouxiophyceae</taxon>
        <taxon>Chlorellales</taxon>
        <taxon>Chlorellaceae</taxon>
        <taxon>Chlorella clade</taxon>
        <taxon>Chlorella</taxon>
    </lineage>
</organism>
<dbReference type="eggNOG" id="KOG1018">
    <property type="taxonomic scope" value="Eukaryota"/>
</dbReference>
<dbReference type="GeneID" id="17355901"/>
<dbReference type="PANTHER" id="PTHR11079">
    <property type="entry name" value="CYTOSINE DEAMINASE FAMILY MEMBER"/>
    <property type="match status" value="1"/>
</dbReference>
<evidence type="ECO:0000313" key="6">
    <source>
        <dbReference type="EMBL" id="EFN56292.1"/>
    </source>
</evidence>
<dbReference type="AlphaFoldDB" id="E1ZCS6"/>
<dbReference type="CDD" id="cd01285">
    <property type="entry name" value="nucleoside_deaminase"/>
    <property type="match status" value="1"/>
</dbReference>
<dbReference type="STRING" id="554065.E1ZCS6"/>
<dbReference type="PROSITE" id="PS00903">
    <property type="entry name" value="CYT_DCMP_DEAMINASES_1"/>
    <property type="match status" value="1"/>
</dbReference>
<keyword evidence="3" id="KW-0862">Zinc</keyword>
<dbReference type="Pfam" id="PF00383">
    <property type="entry name" value="dCMP_cyt_deam_1"/>
    <property type="match status" value="1"/>
</dbReference>
<feature type="region of interest" description="Disordered" evidence="4">
    <location>
        <begin position="142"/>
        <end position="187"/>
    </location>
</feature>
<evidence type="ECO:0000313" key="7">
    <source>
        <dbReference type="Proteomes" id="UP000008141"/>
    </source>
</evidence>
<dbReference type="PANTHER" id="PTHR11079:SF149">
    <property type="entry name" value="TRNA-SPECIFIC ADENOSINE DEAMINASE 2"/>
    <property type="match status" value="1"/>
</dbReference>
<dbReference type="SUPFAM" id="SSF53927">
    <property type="entry name" value="Cytidine deaminase-like"/>
    <property type="match status" value="1"/>
</dbReference>
<protein>
    <recommendedName>
        <fullName evidence="5">CMP/dCMP-type deaminase domain-containing protein</fullName>
    </recommendedName>
</protein>
<dbReference type="Proteomes" id="UP000008141">
    <property type="component" value="Unassembled WGS sequence"/>
</dbReference>
<dbReference type="OrthoDB" id="659at2759"/>
<feature type="domain" description="CMP/dCMP-type deaminase" evidence="5">
    <location>
        <begin position="9"/>
        <end position="125"/>
    </location>
</feature>
<keyword evidence="1" id="KW-0479">Metal-binding</keyword>
<dbReference type="InterPro" id="IPR002125">
    <property type="entry name" value="CMP_dCMP_dom"/>
</dbReference>
<reference evidence="6 7" key="1">
    <citation type="journal article" date="2010" name="Plant Cell">
        <title>The Chlorella variabilis NC64A genome reveals adaptation to photosymbiosis, coevolution with viruses, and cryptic sex.</title>
        <authorList>
            <person name="Blanc G."/>
            <person name="Duncan G."/>
            <person name="Agarkova I."/>
            <person name="Borodovsky M."/>
            <person name="Gurnon J."/>
            <person name="Kuo A."/>
            <person name="Lindquist E."/>
            <person name="Lucas S."/>
            <person name="Pangilinan J."/>
            <person name="Polle J."/>
            <person name="Salamov A."/>
            <person name="Terry A."/>
            <person name="Yamada T."/>
            <person name="Dunigan D.D."/>
            <person name="Grigoriev I.V."/>
            <person name="Claverie J.M."/>
            <person name="Van Etten J.L."/>
        </authorList>
    </citation>
    <scope>NUCLEOTIDE SEQUENCE [LARGE SCALE GENOMIC DNA]</scope>
    <source>
        <strain evidence="6 7">NC64A</strain>
    </source>
</reference>
<dbReference type="PROSITE" id="PS51747">
    <property type="entry name" value="CYT_DCMP_DEAMINASES_2"/>
    <property type="match status" value="1"/>
</dbReference>
<evidence type="ECO:0000256" key="1">
    <source>
        <dbReference type="ARBA" id="ARBA00022723"/>
    </source>
</evidence>
<dbReference type="GO" id="GO:0002100">
    <property type="term" value="P:tRNA wobble adenosine to inosine editing"/>
    <property type="evidence" value="ECO:0007669"/>
    <property type="project" value="InterPro"/>
</dbReference>
<dbReference type="GO" id="GO:0052717">
    <property type="term" value="F:tRNA-specific adenosine-34 deaminase activity"/>
    <property type="evidence" value="ECO:0007669"/>
    <property type="project" value="UniProtKB-EC"/>
</dbReference>
<dbReference type="RefSeq" id="XP_005848394.1">
    <property type="nucleotide sequence ID" value="XM_005848332.1"/>
</dbReference>
<keyword evidence="7" id="KW-1185">Reference proteome</keyword>
<feature type="compositionally biased region" description="Low complexity" evidence="4">
    <location>
        <begin position="144"/>
        <end position="160"/>
    </location>
</feature>